<dbReference type="CDD" id="cd16649">
    <property type="entry name" value="mRING-HC-C3HC5_CGRF1-like"/>
    <property type="match status" value="1"/>
</dbReference>
<keyword evidence="3" id="KW-0862">Zinc</keyword>
<proteinExistence type="predicted"/>
<evidence type="ECO:0000313" key="6">
    <source>
        <dbReference type="EMBL" id="CAL0313609.1"/>
    </source>
</evidence>
<dbReference type="PANTHER" id="PTHR42647">
    <property type="entry name" value="SBP (S-RIBONUCLEASE BINDING PROTEIN) FAMILY PROTEIN"/>
    <property type="match status" value="1"/>
</dbReference>
<feature type="domain" description="RING-type" evidence="5">
    <location>
        <begin position="220"/>
        <end position="254"/>
    </location>
</feature>
<dbReference type="PROSITE" id="PS50089">
    <property type="entry name" value="ZF_RING_2"/>
    <property type="match status" value="1"/>
</dbReference>
<dbReference type="InterPro" id="IPR001841">
    <property type="entry name" value="Znf_RING"/>
</dbReference>
<keyword evidence="2 4" id="KW-0863">Zinc-finger</keyword>
<keyword evidence="1" id="KW-0479">Metal-binding</keyword>
<dbReference type="Gene3D" id="3.30.40.10">
    <property type="entry name" value="Zinc/RING finger domain, C3HC4 (zinc finger)"/>
    <property type="match status" value="1"/>
</dbReference>
<sequence>MAVEPPHVNLFHPHSLTTTNNIEIDIDDGAMALPSTMPYSTYHHHHIHVLPRKRSRLDSITESNVIPFSQKKFSSQTQPPSFLDNRQSEIDRFIALHTEKVRMELEEQSMRQSRKLLSVIQYTVEKKLMEKDEEIDRITKLNWMLQEKVKSICAENQIWRELAHTNKVTAISLRTNLEQVLAAQISRDCHDNDDDDNAESSCGSNCGGGSGGDVVVGRMCKICGVRESIVLLLPCRHLCLCTMCGSNTRNCPLCYSGINASVHVNFD</sequence>
<gene>
    <name evidence="6" type="ORF">LLUT_LOCUS14669</name>
</gene>
<evidence type="ECO:0000313" key="7">
    <source>
        <dbReference type="Proteomes" id="UP001497480"/>
    </source>
</evidence>
<name>A0AAV1WWJ9_LUPLU</name>
<dbReference type="Pfam" id="PF13920">
    <property type="entry name" value="zf-C3HC4_3"/>
    <property type="match status" value="1"/>
</dbReference>
<dbReference type="Proteomes" id="UP001497480">
    <property type="component" value="Unassembled WGS sequence"/>
</dbReference>
<dbReference type="EMBL" id="CAXHTB010000010">
    <property type="protein sequence ID" value="CAL0313609.1"/>
    <property type="molecule type" value="Genomic_DNA"/>
</dbReference>
<keyword evidence="7" id="KW-1185">Reference proteome</keyword>
<evidence type="ECO:0000259" key="5">
    <source>
        <dbReference type="PROSITE" id="PS50089"/>
    </source>
</evidence>
<evidence type="ECO:0000256" key="1">
    <source>
        <dbReference type="ARBA" id="ARBA00022723"/>
    </source>
</evidence>
<protein>
    <recommendedName>
        <fullName evidence="5">RING-type domain-containing protein</fullName>
    </recommendedName>
</protein>
<evidence type="ECO:0000256" key="3">
    <source>
        <dbReference type="ARBA" id="ARBA00022833"/>
    </source>
</evidence>
<dbReference type="PANTHER" id="PTHR42647:SF55">
    <property type="entry name" value="BOI-RELATED E3 UBIQUITIN-PROTEIN LIGASE 1"/>
    <property type="match status" value="1"/>
</dbReference>
<evidence type="ECO:0000256" key="4">
    <source>
        <dbReference type="PROSITE-ProRule" id="PRU00175"/>
    </source>
</evidence>
<comment type="caution">
    <text evidence="6">The sequence shown here is derived from an EMBL/GenBank/DDBJ whole genome shotgun (WGS) entry which is preliminary data.</text>
</comment>
<dbReference type="GO" id="GO:0004842">
    <property type="term" value="F:ubiquitin-protein transferase activity"/>
    <property type="evidence" value="ECO:0007669"/>
    <property type="project" value="TreeGrafter"/>
</dbReference>
<dbReference type="AlphaFoldDB" id="A0AAV1WWJ9"/>
<accession>A0AAV1WWJ9</accession>
<dbReference type="InterPro" id="IPR013083">
    <property type="entry name" value="Znf_RING/FYVE/PHD"/>
</dbReference>
<dbReference type="GO" id="GO:0043067">
    <property type="term" value="P:regulation of programmed cell death"/>
    <property type="evidence" value="ECO:0007669"/>
    <property type="project" value="TreeGrafter"/>
</dbReference>
<reference evidence="6 7" key="1">
    <citation type="submission" date="2024-03" db="EMBL/GenBank/DDBJ databases">
        <authorList>
            <person name="Martinez-Hernandez J."/>
        </authorList>
    </citation>
    <scope>NUCLEOTIDE SEQUENCE [LARGE SCALE GENOMIC DNA]</scope>
</reference>
<dbReference type="GO" id="GO:0008270">
    <property type="term" value="F:zinc ion binding"/>
    <property type="evidence" value="ECO:0007669"/>
    <property type="project" value="UniProtKB-KW"/>
</dbReference>
<organism evidence="6 7">
    <name type="scientific">Lupinus luteus</name>
    <name type="common">European yellow lupine</name>
    <dbReference type="NCBI Taxonomy" id="3873"/>
    <lineage>
        <taxon>Eukaryota</taxon>
        <taxon>Viridiplantae</taxon>
        <taxon>Streptophyta</taxon>
        <taxon>Embryophyta</taxon>
        <taxon>Tracheophyta</taxon>
        <taxon>Spermatophyta</taxon>
        <taxon>Magnoliopsida</taxon>
        <taxon>eudicotyledons</taxon>
        <taxon>Gunneridae</taxon>
        <taxon>Pentapetalae</taxon>
        <taxon>rosids</taxon>
        <taxon>fabids</taxon>
        <taxon>Fabales</taxon>
        <taxon>Fabaceae</taxon>
        <taxon>Papilionoideae</taxon>
        <taxon>50 kb inversion clade</taxon>
        <taxon>genistoids sensu lato</taxon>
        <taxon>core genistoids</taxon>
        <taxon>Genisteae</taxon>
        <taxon>Lupinus</taxon>
    </lineage>
</organism>
<evidence type="ECO:0000256" key="2">
    <source>
        <dbReference type="ARBA" id="ARBA00022771"/>
    </source>
</evidence>